<feature type="region of interest" description="Disordered" evidence="1">
    <location>
        <begin position="54"/>
        <end position="142"/>
    </location>
</feature>
<protein>
    <submittedName>
        <fullName evidence="2">Uncharacterized protein</fullName>
    </submittedName>
</protein>
<feature type="compositionally biased region" description="Basic and acidic residues" evidence="1">
    <location>
        <begin position="70"/>
        <end position="88"/>
    </location>
</feature>
<evidence type="ECO:0000313" key="2">
    <source>
        <dbReference type="EMBL" id="KAL0173519.1"/>
    </source>
</evidence>
<dbReference type="Proteomes" id="UP001529510">
    <property type="component" value="Unassembled WGS sequence"/>
</dbReference>
<organism evidence="2 3">
    <name type="scientific">Cirrhinus mrigala</name>
    <name type="common">Mrigala</name>
    <dbReference type="NCBI Taxonomy" id="683832"/>
    <lineage>
        <taxon>Eukaryota</taxon>
        <taxon>Metazoa</taxon>
        <taxon>Chordata</taxon>
        <taxon>Craniata</taxon>
        <taxon>Vertebrata</taxon>
        <taxon>Euteleostomi</taxon>
        <taxon>Actinopterygii</taxon>
        <taxon>Neopterygii</taxon>
        <taxon>Teleostei</taxon>
        <taxon>Ostariophysi</taxon>
        <taxon>Cypriniformes</taxon>
        <taxon>Cyprinidae</taxon>
        <taxon>Labeoninae</taxon>
        <taxon>Labeonini</taxon>
        <taxon>Cirrhinus</taxon>
    </lineage>
</organism>
<comment type="caution">
    <text evidence="2">The sequence shown here is derived from an EMBL/GenBank/DDBJ whole genome shotgun (WGS) entry which is preliminary data.</text>
</comment>
<feature type="non-terminal residue" evidence="2">
    <location>
        <position position="1"/>
    </location>
</feature>
<feature type="compositionally biased region" description="Polar residues" evidence="1">
    <location>
        <begin position="123"/>
        <end position="142"/>
    </location>
</feature>
<evidence type="ECO:0000256" key="1">
    <source>
        <dbReference type="SAM" id="MobiDB-lite"/>
    </source>
</evidence>
<sequence length="142" mass="16222">TSIAATRLMHQRSLNVHVTLRQTLRCLGLPQQLTDAQIHLPSRRTPIRWLGSAQHLSTSRMKPHTHTHTHAQEQKESERTKAAAARETKRARHNRAQEIPAGDADKRRIWKQQTELKGGSPPGKNTTRSQQNRSKTTNVIYF</sequence>
<accession>A0ABD0PHJ9</accession>
<dbReference type="AlphaFoldDB" id="A0ABD0PHJ9"/>
<evidence type="ECO:0000313" key="3">
    <source>
        <dbReference type="Proteomes" id="UP001529510"/>
    </source>
</evidence>
<proteinExistence type="predicted"/>
<gene>
    <name evidence="2" type="ORF">M9458_029487</name>
</gene>
<dbReference type="EMBL" id="JAMKFB020000015">
    <property type="protein sequence ID" value="KAL0173519.1"/>
    <property type="molecule type" value="Genomic_DNA"/>
</dbReference>
<reference evidence="2 3" key="1">
    <citation type="submission" date="2024-05" db="EMBL/GenBank/DDBJ databases">
        <title>Genome sequencing and assembly of Indian major carp, Cirrhinus mrigala (Hamilton, 1822).</title>
        <authorList>
            <person name="Mohindra V."/>
            <person name="Chowdhury L.M."/>
            <person name="Lal K."/>
            <person name="Jena J.K."/>
        </authorList>
    </citation>
    <scope>NUCLEOTIDE SEQUENCE [LARGE SCALE GENOMIC DNA]</scope>
    <source>
        <strain evidence="2">CM1030</strain>
        <tissue evidence="2">Blood</tissue>
    </source>
</reference>
<name>A0ABD0PHJ9_CIRMR</name>
<keyword evidence="3" id="KW-1185">Reference proteome</keyword>